<evidence type="ECO:0000256" key="6">
    <source>
        <dbReference type="SAM" id="Phobius"/>
    </source>
</evidence>
<comment type="similarity">
    <text evidence="2">Belongs to the EamA transporter family.</text>
</comment>
<feature type="transmembrane region" description="Helical" evidence="6">
    <location>
        <begin position="77"/>
        <end position="96"/>
    </location>
</feature>
<evidence type="ECO:0000256" key="3">
    <source>
        <dbReference type="ARBA" id="ARBA00022692"/>
    </source>
</evidence>
<dbReference type="PANTHER" id="PTHR32322">
    <property type="entry name" value="INNER MEMBRANE TRANSPORTER"/>
    <property type="match status" value="1"/>
</dbReference>
<dbReference type="AlphaFoldDB" id="A0A1G7I761"/>
<sequence length="306" mass="32483">MSPLPNITRASWIMVGVLGFVWGSTFMVIEIALTGITPFWLATFRLTIAAMVMAVFWGKDGFKMGTDPDNRPRPMALIWAGAISSGVPFLLLNWGQQYVTSGFAGTSMAAVPLVVLPMAHFMVAGERLSLRAIIGVTLGFCGVALLIGKSALDSTGADLEFWGRMACLTVAFCYALNSITIRRIPPINSTALTTIMMATGAVITLPFSILAEGAPGLPPLKAFVALIFLGVVSTAAMNQLRVLVIRSAGPTFMTLVNYQVPVWSVVLGAQVLGEPLPPTLLIALGLILGGVAISQWASVKRIFVRG</sequence>
<feature type="transmembrane region" description="Helical" evidence="6">
    <location>
        <begin position="12"/>
        <end position="33"/>
    </location>
</feature>
<dbReference type="OrthoDB" id="9810556at2"/>
<feature type="transmembrane region" description="Helical" evidence="6">
    <location>
        <begin position="39"/>
        <end position="57"/>
    </location>
</feature>
<evidence type="ECO:0000256" key="4">
    <source>
        <dbReference type="ARBA" id="ARBA00022989"/>
    </source>
</evidence>
<evidence type="ECO:0000313" key="8">
    <source>
        <dbReference type="EMBL" id="SDF08561.1"/>
    </source>
</evidence>
<dbReference type="Proteomes" id="UP000182284">
    <property type="component" value="Unassembled WGS sequence"/>
</dbReference>
<evidence type="ECO:0000256" key="5">
    <source>
        <dbReference type="ARBA" id="ARBA00023136"/>
    </source>
</evidence>
<evidence type="ECO:0000313" key="9">
    <source>
        <dbReference type="Proteomes" id="UP000182284"/>
    </source>
</evidence>
<keyword evidence="3 6" id="KW-0812">Transmembrane</keyword>
<feature type="transmembrane region" description="Helical" evidence="6">
    <location>
        <begin position="102"/>
        <end position="123"/>
    </location>
</feature>
<feature type="domain" description="EamA" evidence="7">
    <location>
        <begin position="162"/>
        <end position="293"/>
    </location>
</feature>
<dbReference type="InterPro" id="IPR000620">
    <property type="entry name" value="EamA_dom"/>
</dbReference>
<feature type="transmembrane region" description="Helical" evidence="6">
    <location>
        <begin position="161"/>
        <end position="179"/>
    </location>
</feature>
<feature type="transmembrane region" description="Helical" evidence="6">
    <location>
        <begin position="222"/>
        <end position="243"/>
    </location>
</feature>
<dbReference type="InterPro" id="IPR050638">
    <property type="entry name" value="AA-Vitamin_Transporters"/>
</dbReference>
<keyword evidence="4 6" id="KW-1133">Transmembrane helix</keyword>
<dbReference type="Pfam" id="PF00892">
    <property type="entry name" value="EamA"/>
    <property type="match status" value="2"/>
</dbReference>
<dbReference type="RefSeq" id="WP_074641931.1">
    <property type="nucleotide sequence ID" value="NZ_FNBL01000002.1"/>
</dbReference>
<organism evidence="8 9">
    <name type="scientific">Celeribacter baekdonensis</name>
    <dbReference type="NCBI Taxonomy" id="875171"/>
    <lineage>
        <taxon>Bacteria</taxon>
        <taxon>Pseudomonadati</taxon>
        <taxon>Pseudomonadota</taxon>
        <taxon>Alphaproteobacteria</taxon>
        <taxon>Rhodobacterales</taxon>
        <taxon>Roseobacteraceae</taxon>
        <taxon>Celeribacter</taxon>
    </lineage>
</organism>
<dbReference type="GO" id="GO:0016020">
    <property type="term" value="C:membrane"/>
    <property type="evidence" value="ECO:0007669"/>
    <property type="project" value="UniProtKB-SubCell"/>
</dbReference>
<dbReference type="EMBL" id="FNBL01000002">
    <property type="protein sequence ID" value="SDF08561.1"/>
    <property type="molecule type" value="Genomic_DNA"/>
</dbReference>
<dbReference type="SUPFAM" id="SSF103481">
    <property type="entry name" value="Multidrug resistance efflux transporter EmrE"/>
    <property type="match status" value="2"/>
</dbReference>
<dbReference type="PANTHER" id="PTHR32322:SF2">
    <property type="entry name" value="EAMA DOMAIN-CONTAINING PROTEIN"/>
    <property type="match status" value="1"/>
</dbReference>
<feature type="transmembrane region" description="Helical" evidence="6">
    <location>
        <begin position="191"/>
        <end position="210"/>
    </location>
</feature>
<evidence type="ECO:0000256" key="2">
    <source>
        <dbReference type="ARBA" id="ARBA00007362"/>
    </source>
</evidence>
<feature type="transmembrane region" description="Helical" evidence="6">
    <location>
        <begin position="279"/>
        <end position="299"/>
    </location>
</feature>
<name>A0A1G7I761_9RHOB</name>
<feature type="transmembrane region" description="Helical" evidence="6">
    <location>
        <begin position="130"/>
        <end position="149"/>
    </location>
</feature>
<evidence type="ECO:0000256" key="1">
    <source>
        <dbReference type="ARBA" id="ARBA00004141"/>
    </source>
</evidence>
<accession>A0A1G7I761</accession>
<keyword evidence="5 6" id="KW-0472">Membrane</keyword>
<gene>
    <name evidence="8" type="ORF">SAMN04488117_102219</name>
</gene>
<feature type="domain" description="EamA" evidence="7">
    <location>
        <begin position="15"/>
        <end position="147"/>
    </location>
</feature>
<comment type="subcellular location">
    <subcellularLocation>
        <location evidence="1">Membrane</location>
        <topology evidence="1">Multi-pass membrane protein</topology>
    </subcellularLocation>
</comment>
<proteinExistence type="inferred from homology"/>
<evidence type="ECO:0000259" key="7">
    <source>
        <dbReference type="Pfam" id="PF00892"/>
    </source>
</evidence>
<dbReference type="InterPro" id="IPR037185">
    <property type="entry name" value="EmrE-like"/>
</dbReference>
<protein>
    <submittedName>
        <fullName evidence="8">Permease of the drug/metabolite transporter (DMT) superfamily</fullName>
    </submittedName>
</protein>
<reference evidence="8 9" key="1">
    <citation type="submission" date="2016-10" db="EMBL/GenBank/DDBJ databases">
        <authorList>
            <person name="de Groot N.N."/>
        </authorList>
    </citation>
    <scope>NUCLEOTIDE SEQUENCE [LARGE SCALE GENOMIC DNA]</scope>
    <source>
        <strain evidence="8 9">DSM 27375</strain>
    </source>
</reference>